<comment type="caution">
    <text evidence="2">The sequence shown here is derived from an EMBL/GenBank/DDBJ whole genome shotgun (WGS) entry which is preliminary data.</text>
</comment>
<evidence type="ECO:0000313" key="3">
    <source>
        <dbReference type="Proteomes" id="UP000822688"/>
    </source>
</evidence>
<feature type="compositionally biased region" description="Polar residues" evidence="1">
    <location>
        <begin position="160"/>
        <end position="175"/>
    </location>
</feature>
<gene>
    <name evidence="2" type="ORF">KC19_7G046600</name>
</gene>
<name>A0A8T0H678_CERPU</name>
<feature type="region of interest" description="Disordered" evidence="1">
    <location>
        <begin position="90"/>
        <end position="118"/>
    </location>
</feature>
<sequence>LSPLITFLLSSPLNSQYKKFKYNPPPRSPQLRNRLRWKQRAQAEGKHDRKTLHINLAGQKSSPSKTYTSRHQLNRSRQLLKSNDLHILERNVHRRRPFGSPPRKPQHRHPRAQQPSLTKLQALPTMRQQGSHQRPHLLLLQQHQNFETNSNSTTKTKTNVRFSPQPCEQNNTDTI</sequence>
<organism evidence="2 3">
    <name type="scientific">Ceratodon purpureus</name>
    <name type="common">Fire moss</name>
    <name type="synonym">Dicranum purpureum</name>
    <dbReference type="NCBI Taxonomy" id="3225"/>
    <lineage>
        <taxon>Eukaryota</taxon>
        <taxon>Viridiplantae</taxon>
        <taxon>Streptophyta</taxon>
        <taxon>Embryophyta</taxon>
        <taxon>Bryophyta</taxon>
        <taxon>Bryophytina</taxon>
        <taxon>Bryopsida</taxon>
        <taxon>Dicranidae</taxon>
        <taxon>Pseudoditrichales</taxon>
        <taxon>Ditrichaceae</taxon>
        <taxon>Ceratodon</taxon>
    </lineage>
</organism>
<evidence type="ECO:0000256" key="1">
    <source>
        <dbReference type="SAM" id="MobiDB-lite"/>
    </source>
</evidence>
<reference evidence="2" key="1">
    <citation type="submission" date="2020-06" db="EMBL/GenBank/DDBJ databases">
        <title>WGS assembly of Ceratodon purpureus strain R40.</title>
        <authorList>
            <person name="Carey S.B."/>
            <person name="Jenkins J."/>
            <person name="Shu S."/>
            <person name="Lovell J.T."/>
            <person name="Sreedasyam A."/>
            <person name="Maumus F."/>
            <person name="Tiley G.P."/>
            <person name="Fernandez-Pozo N."/>
            <person name="Barry K."/>
            <person name="Chen C."/>
            <person name="Wang M."/>
            <person name="Lipzen A."/>
            <person name="Daum C."/>
            <person name="Saski C.A."/>
            <person name="Payton A.C."/>
            <person name="Mcbreen J.C."/>
            <person name="Conrad R.E."/>
            <person name="Kollar L.M."/>
            <person name="Olsson S."/>
            <person name="Huttunen S."/>
            <person name="Landis J.B."/>
            <person name="Wickett N.J."/>
            <person name="Johnson M.G."/>
            <person name="Rensing S.A."/>
            <person name="Grimwood J."/>
            <person name="Schmutz J."/>
            <person name="Mcdaniel S.F."/>
        </authorList>
    </citation>
    <scope>NUCLEOTIDE SEQUENCE</scope>
    <source>
        <strain evidence="2">R40</strain>
    </source>
</reference>
<dbReference type="EMBL" id="CM026428">
    <property type="protein sequence ID" value="KAG0566217.1"/>
    <property type="molecule type" value="Genomic_DNA"/>
</dbReference>
<accession>A0A8T0H678</accession>
<evidence type="ECO:0000313" key="2">
    <source>
        <dbReference type="EMBL" id="KAG0566217.1"/>
    </source>
</evidence>
<feature type="region of interest" description="Disordered" evidence="1">
    <location>
        <begin position="146"/>
        <end position="175"/>
    </location>
</feature>
<feature type="compositionally biased region" description="Low complexity" evidence="1">
    <location>
        <begin position="146"/>
        <end position="159"/>
    </location>
</feature>
<feature type="non-terminal residue" evidence="2">
    <location>
        <position position="1"/>
    </location>
</feature>
<protein>
    <submittedName>
        <fullName evidence="2">Uncharacterized protein</fullName>
    </submittedName>
</protein>
<keyword evidence="3" id="KW-1185">Reference proteome</keyword>
<dbReference type="Proteomes" id="UP000822688">
    <property type="component" value="Chromosome 7"/>
</dbReference>
<proteinExistence type="predicted"/>
<dbReference type="AlphaFoldDB" id="A0A8T0H678"/>